<evidence type="ECO:0000259" key="11">
    <source>
        <dbReference type="PROSITE" id="PS51485"/>
    </source>
</evidence>
<dbReference type="PROSITE" id="PS51485">
    <property type="entry name" value="PHYTOCYANIN"/>
    <property type="match status" value="1"/>
</dbReference>
<dbReference type="AlphaFoldDB" id="A0A426Z400"/>
<dbReference type="GO" id="GO:0009055">
    <property type="term" value="F:electron transfer activity"/>
    <property type="evidence" value="ECO:0007669"/>
    <property type="project" value="InterPro"/>
</dbReference>
<evidence type="ECO:0000256" key="1">
    <source>
        <dbReference type="ARBA" id="ARBA00004589"/>
    </source>
</evidence>
<dbReference type="Gene3D" id="2.60.40.420">
    <property type="entry name" value="Cupredoxins - blue copper proteins"/>
    <property type="match status" value="1"/>
</dbReference>
<organism evidence="12 13">
    <name type="scientific">Ensete ventricosum</name>
    <name type="common">Abyssinian banana</name>
    <name type="synonym">Musa ensete</name>
    <dbReference type="NCBI Taxonomy" id="4639"/>
    <lineage>
        <taxon>Eukaryota</taxon>
        <taxon>Viridiplantae</taxon>
        <taxon>Streptophyta</taxon>
        <taxon>Embryophyta</taxon>
        <taxon>Tracheophyta</taxon>
        <taxon>Spermatophyta</taxon>
        <taxon>Magnoliopsida</taxon>
        <taxon>Liliopsida</taxon>
        <taxon>Zingiberales</taxon>
        <taxon>Musaceae</taxon>
        <taxon>Ensete</taxon>
    </lineage>
</organism>
<dbReference type="PANTHER" id="PTHR33021">
    <property type="entry name" value="BLUE COPPER PROTEIN"/>
    <property type="match status" value="1"/>
</dbReference>
<reference evidence="12 13" key="1">
    <citation type="journal article" date="2014" name="Agronomy (Basel)">
        <title>A Draft Genome Sequence for Ensete ventricosum, the Drought-Tolerant Tree Against Hunger.</title>
        <authorList>
            <person name="Harrison J."/>
            <person name="Moore K.A."/>
            <person name="Paszkiewicz K."/>
            <person name="Jones T."/>
            <person name="Grant M."/>
            <person name="Ambacheew D."/>
            <person name="Muzemil S."/>
            <person name="Studholme D.J."/>
        </authorList>
    </citation>
    <scope>NUCLEOTIDE SEQUENCE [LARGE SCALE GENOMIC DNA]</scope>
</reference>
<comment type="subcellular location">
    <subcellularLocation>
        <location evidence="9">Endomembrane system</location>
        <topology evidence="9">Lipid-anchor</topology>
    </subcellularLocation>
    <subcellularLocation>
        <location evidence="1">Membrane</location>
        <topology evidence="1">Lipid-anchor</topology>
        <topology evidence="1">GPI-anchor</topology>
    </subcellularLocation>
</comment>
<keyword evidence="7" id="KW-0449">Lipoprotein</keyword>
<proteinExistence type="inferred from homology"/>
<comment type="similarity">
    <text evidence="8">Belongs to the early nodulin-like (ENODL) family.</text>
</comment>
<gene>
    <name evidence="12" type="ORF">B296_00041581</name>
</gene>
<evidence type="ECO:0000256" key="8">
    <source>
        <dbReference type="ARBA" id="ARBA00035011"/>
    </source>
</evidence>
<dbReference type="InterPro" id="IPR039391">
    <property type="entry name" value="Phytocyanin-like"/>
</dbReference>
<dbReference type="InterPro" id="IPR003245">
    <property type="entry name" value="Phytocyanin_dom"/>
</dbReference>
<dbReference type="GO" id="GO:0012505">
    <property type="term" value="C:endomembrane system"/>
    <property type="evidence" value="ECO:0007669"/>
    <property type="project" value="UniProtKB-SubCell"/>
</dbReference>
<name>A0A426Z400_ENSVE</name>
<feature type="domain" description="Phytocyanin" evidence="11">
    <location>
        <begin position="30"/>
        <end position="134"/>
    </location>
</feature>
<dbReference type="GO" id="GO:0005886">
    <property type="term" value="C:plasma membrane"/>
    <property type="evidence" value="ECO:0007669"/>
    <property type="project" value="TreeGrafter"/>
</dbReference>
<evidence type="ECO:0000256" key="10">
    <source>
        <dbReference type="SAM" id="SignalP"/>
    </source>
</evidence>
<evidence type="ECO:0000256" key="6">
    <source>
        <dbReference type="ARBA" id="ARBA00023180"/>
    </source>
</evidence>
<dbReference type="FunFam" id="2.60.40.420:FF:000010">
    <property type="entry name" value="Early nodulin-like protein 1"/>
    <property type="match status" value="1"/>
</dbReference>
<evidence type="ECO:0000313" key="12">
    <source>
        <dbReference type="EMBL" id="RRT58701.1"/>
    </source>
</evidence>
<evidence type="ECO:0000256" key="3">
    <source>
        <dbReference type="ARBA" id="ARBA00022729"/>
    </source>
</evidence>
<keyword evidence="2" id="KW-0336">GPI-anchor</keyword>
<protein>
    <recommendedName>
        <fullName evidence="11">Phytocyanin domain-containing protein</fullName>
    </recommendedName>
</protein>
<dbReference type="Proteomes" id="UP000287651">
    <property type="component" value="Unassembled WGS sequence"/>
</dbReference>
<accession>A0A426Z400</accession>
<keyword evidence="3 10" id="KW-0732">Signal</keyword>
<feature type="chain" id="PRO_5019518894" description="Phytocyanin domain-containing protein" evidence="10">
    <location>
        <begin position="30"/>
        <end position="195"/>
    </location>
</feature>
<evidence type="ECO:0000256" key="2">
    <source>
        <dbReference type="ARBA" id="ARBA00022622"/>
    </source>
</evidence>
<evidence type="ECO:0000256" key="4">
    <source>
        <dbReference type="ARBA" id="ARBA00023136"/>
    </source>
</evidence>
<evidence type="ECO:0000256" key="5">
    <source>
        <dbReference type="ARBA" id="ARBA00023157"/>
    </source>
</evidence>
<dbReference type="Pfam" id="PF02298">
    <property type="entry name" value="Cu_bind_like"/>
    <property type="match status" value="1"/>
</dbReference>
<comment type="caution">
    <text evidence="12">The sequence shown here is derived from an EMBL/GenBank/DDBJ whole genome shotgun (WGS) entry which is preliminary data.</text>
</comment>
<feature type="signal peptide" evidence="10">
    <location>
        <begin position="1"/>
        <end position="29"/>
    </location>
</feature>
<keyword evidence="6" id="KW-0325">Glycoprotein</keyword>
<dbReference type="GO" id="GO:0098552">
    <property type="term" value="C:side of membrane"/>
    <property type="evidence" value="ECO:0007669"/>
    <property type="project" value="UniProtKB-KW"/>
</dbReference>
<dbReference type="EMBL" id="AMZH03008556">
    <property type="protein sequence ID" value="RRT58701.1"/>
    <property type="molecule type" value="Genomic_DNA"/>
</dbReference>
<dbReference type="InterPro" id="IPR008972">
    <property type="entry name" value="Cupredoxin"/>
</dbReference>
<sequence>MHQVIFRASSGVVAALLLLLLLQGDDCWCYQYKVGDLDCWGLPPPSNPLLYSSWSRNHFFRLGDSLLFLYPPSRDSVMQVTQRAFNCCSLADPILKMDDGNSLFNLTTPGNYYFTSGAPGHCEKNQKLAVAIPSLNNGTFFPPAADFPVPPAGSQSYLTVFGPAPAQGPSGNPAAAFTAMGSVVSAALLLGVALL</sequence>
<evidence type="ECO:0000256" key="7">
    <source>
        <dbReference type="ARBA" id="ARBA00023288"/>
    </source>
</evidence>
<keyword evidence="4" id="KW-0472">Membrane</keyword>
<dbReference type="SUPFAM" id="SSF49503">
    <property type="entry name" value="Cupredoxins"/>
    <property type="match status" value="1"/>
</dbReference>
<evidence type="ECO:0000256" key="9">
    <source>
        <dbReference type="ARBA" id="ARBA00037868"/>
    </source>
</evidence>
<keyword evidence="5" id="KW-1015">Disulfide bond</keyword>
<evidence type="ECO:0000313" key="13">
    <source>
        <dbReference type="Proteomes" id="UP000287651"/>
    </source>
</evidence>
<dbReference type="PANTHER" id="PTHR33021:SF44">
    <property type="entry name" value="EARLY NODULIN-LIKE PROTEIN 8"/>
    <property type="match status" value="1"/>
</dbReference>